<keyword evidence="3" id="KW-1185">Reference proteome</keyword>
<dbReference type="InParanoid" id="W4JYG3"/>
<proteinExistence type="predicted"/>
<dbReference type="KEGG" id="hir:HETIRDRAFT_428443"/>
<dbReference type="GeneID" id="20674277"/>
<gene>
    <name evidence="2" type="ORF">HETIRDRAFT_428443</name>
</gene>
<organism evidence="2 3">
    <name type="scientific">Heterobasidion irregulare (strain TC 32-1)</name>
    <dbReference type="NCBI Taxonomy" id="747525"/>
    <lineage>
        <taxon>Eukaryota</taxon>
        <taxon>Fungi</taxon>
        <taxon>Dikarya</taxon>
        <taxon>Basidiomycota</taxon>
        <taxon>Agaricomycotina</taxon>
        <taxon>Agaricomycetes</taxon>
        <taxon>Russulales</taxon>
        <taxon>Bondarzewiaceae</taxon>
        <taxon>Heterobasidion</taxon>
        <taxon>Heterobasidion annosum species complex</taxon>
    </lineage>
</organism>
<evidence type="ECO:0000313" key="2">
    <source>
        <dbReference type="EMBL" id="ETW78489.1"/>
    </source>
</evidence>
<dbReference type="AlphaFoldDB" id="W4JYG3"/>
<sequence length="490" mass="53962">MALRRTVEVELGNRRPSISPKGKPKLPICVRPRIHGSQPPPFGHTGRGDARTCDSGMNLPPPSPPPPVFGCSSPPPLPASSALGVRPRSVDERGAASEARRGQHGRDGVRGVRPRLRVAAVRAERHEAAVEVEAEVERKLARGGVVVVDEAAAERRVWEVDAWHAERGHRYAGHALALTVLVRGLVTREQRRARERQRAVIVVVVVIHVEVRLLLGPLAAELERLAEAVHTSVRQYRGDEVDEWMGVSRRRVWVDMSRRQKRACGPKGTRADAGSTVERAEHLRSRVPMASSKGSGRFNRESGQCRQCAEEAWTMRASGRGVEAAWARGRCRSRAPPPQRLWMAPSKEMAVSVGVGMPFARQPATSHYIIQATLACRGREGDLLKACFRNSALIRTPTRRRLAARRACSPPTEGAETKVAKLRSSNISTSTRRTLNFIRVVNDSAVEVLANDATALTARALMARIFHQGRLPHTALQRQCATSASRYRRA</sequence>
<evidence type="ECO:0000313" key="3">
    <source>
        <dbReference type="Proteomes" id="UP000030671"/>
    </source>
</evidence>
<dbReference type="EMBL" id="KI925461">
    <property type="protein sequence ID" value="ETW78489.1"/>
    <property type="molecule type" value="Genomic_DNA"/>
</dbReference>
<dbReference type="RefSeq" id="XP_009548827.1">
    <property type="nucleotide sequence ID" value="XM_009550532.1"/>
</dbReference>
<accession>W4JYG3</accession>
<dbReference type="HOGENOM" id="CLU_556737_0_0_1"/>
<feature type="region of interest" description="Disordered" evidence="1">
    <location>
        <begin position="1"/>
        <end position="109"/>
    </location>
</feature>
<feature type="compositionally biased region" description="Basic and acidic residues" evidence="1">
    <location>
        <begin position="88"/>
        <end position="109"/>
    </location>
</feature>
<protein>
    <submittedName>
        <fullName evidence="2">Uncharacterized protein</fullName>
    </submittedName>
</protein>
<reference evidence="2 3" key="1">
    <citation type="journal article" date="2012" name="New Phytol.">
        <title>Insight into trade-off between wood decay and parasitism from the genome of a fungal forest pathogen.</title>
        <authorList>
            <person name="Olson A."/>
            <person name="Aerts A."/>
            <person name="Asiegbu F."/>
            <person name="Belbahri L."/>
            <person name="Bouzid O."/>
            <person name="Broberg A."/>
            <person name="Canback B."/>
            <person name="Coutinho P.M."/>
            <person name="Cullen D."/>
            <person name="Dalman K."/>
            <person name="Deflorio G."/>
            <person name="van Diepen L.T."/>
            <person name="Dunand C."/>
            <person name="Duplessis S."/>
            <person name="Durling M."/>
            <person name="Gonthier P."/>
            <person name="Grimwood J."/>
            <person name="Fossdal C.G."/>
            <person name="Hansson D."/>
            <person name="Henrissat B."/>
            <person name="Hietala A."/>
            <person name="Himmelstrand K."/>
            <person name="Hoffmeister D."/>
            <person name="Hogberg N."/>
            <person name="James T.Y."/>
            <person name="Karlsson M."/>
            <person name="Kohler A."/>
            <person name="Kues U."/>
            <person name="Lee Y.H."/>
            <person name="Lin Y.C."/>
            <person name="Lind M."/>
            <person name="Lindquist E."/>
            <person name="Lombard V."/>
            <person name="Lucas S."/>
            <person name="Lunden K."/>
            <person name="Morin E."/>
            <person name="Murat C."/>
            <person name="Park J."/>
            <person name="Raffaello T."/>
            <person name="Rouze P."/>
            <person name="Salamov A."/>
            <person name="Schmutz J."/>
            <person name="Solheim H."/>
            <person name="Stahlberg J."/>
            <person name="Velez H."/>
            <person name="de Vries R.P."/>
            <person name="Wiebenga A."/>
            <person name="Woodward S."/>
            <person name="Yakovlev I."/>
            <person name="Garbelotto M."/>
            <person name="Martin F."/>
            <person name="Grigoriev I.V."/>
            <person name="Stenlid J."/>
        </authorList>
    </citation>
    <scope>NUCLEOTIDE SEQUENCE [LARGE SCALE GENOMIC DNA]</scope>
    <source>
        <strain evidence="2 3">TC 32-1</strain>
    </source>
</reference>
<evidence type="ECO:0000256" key="1">
    <source>
        <dbReference type="SAM" id="MobiDB-lite"/>
    </source>
</evidence>
<dbReference type="Proteomes" id="UP000030671">
    <property type="component" value="Unassembled WGS sequence"/>
</dbReference>
<name>W4JYG3_HETIT</name>
<feature type="compositionally biased region" description="Basic and acidic residues" evidence="1">
    <location>
        <begin position="1"/>
        <end position="13"/>
    </location>
</feature>
<feature type="compositionally biased region" description="Pro residues" evidence="1">
    <location>
        <begin position="59"/>
        <end position="78"/>
    </location>
</feature>